<protein>
    <recommendedName>
        <fullName evidence="1">HicB-like antitoxin of toxin-antitoxin system domain-containing protein</fullName>
    </recommendedName>
</protein>
<evidence type="ECO:0000313" key="3">
    <source>
        <dbReference type="Proteomes" id="UP000229916"/>
    </source>
</evidence>
<feature type="domain" description="HicB-like antitoxin of toxin-antitoxin system" evidence="1">
    <location>
        <begin position="21"/>
        <end position="77"/>
    </location>
</feature>
<dbReference type="PANTHER" id="PTHR34504">
    <property type="entry name" value="ANTITOXIN HICB"/>
    <property type="match status" value="1"/>
</dbReference>
<dbReference type="InterPro" id="IPR031807">
    <property type="entry name" value="HicB-like"/>
</dbReference>
<reference evidence="3" key="1">
    <citation type="submission" date="2017-09" db="EMBL/GenBank/DDBJ databases">
        <title>Depth-based differentiation of microbial function through sediment-hosted aquifers and enrichment of novel symbionts in the deep terrestrial subsurface.</title>
        <authorList>
            <person name="Probst A.J."/>
            <person name="Ladd B."/>
            <person name="Jarett J.K."/>
            <person name="Geller-Mcgrath D.E."/>
            <person name="Sieber C.M.K."/>
            <person name="Emerson J.B."/>
            <person name="Anantharaman K."/>
            <person name="Thomas B.C."/>
            <person name="Malmstrom R."/>
            <person name="Stieglmeier M."/>
            <person name="Klingl A."/>
            <person name="Woyke T."/>
            <person name="Ryan C.M."/>
            <person name="Banfield J.F."/>
        </authorList>
    </citation>
    <scope>NUCLEOTIDE SEQUENCE [LARGE SCALE GENOMIC DNA]</scope>
</reference>
<dbReference type="Proteomes" id="UP000229916">
    <property type="component" value="Unassembled WGS sequence"/>
</dbReference>
<organism evidence="2 3">
    <name type="scientific">candidate division WWE3 bacterium CG06_land_8_20_14_3_00_42_16</name>
    <dbReference type="NCBI Taxonomy" id="1975083"/>
    <lineage>
        <taxon>Bacteria</taxon>
        <taxon>Katanobacteria</taxon>
    </lineage>
</organism>
<sequence length="96" mass="10762">MEKRVANYKVFITKDQETGSQKTLFVALVPKLGIADDGQTIEEALTNIKSLIKFHLECLIDENQPIPAPDSEETLITSTSITLSPEKLEKYRVLIT</sequence>
<dbReference type="SUPFAM" id="SSF143100">
    <property type="entry name" value="TTHA1013/TTHA0281-like"/>
    <property type="match status" value="1"/>
</dbReference>
<dbReference type="AlphaFoldDB" id="A0A2M7APM0"/>
<dbReference type="Gene3D" id="3.30.160.250">
    <property type="match status" value="1"/>
</dbReference>
<name>A0A2M7APM0_UNCKA</name>
<dbReference type="InterPro" id="IPR035069">
    <property type="entry name" value="TTHA1013/TTHA0281-like"/>
</dbReference>
<proteinExistence type="predicted"/>
<dbReference type="Pfam" id="PF15919">
    <property type="entry name" value="HicB_lk_antitox"/>
    <property type="match status" value="1"/>
</dbReference>
<evidence type="ECO:0000313" key="2">
    <source>
        <dbReference type="EMBL" id="PIU69317.1"/>
    </source>
</evidence>
<dbReference type="PANTHER" id="PTHR34504:SF2">
    <property type="entry name" value="UPF0150 PROTEIN SSL0259"/>
    <property type="match status" value="1"/>
</dbReference>
<dbReference type="EMBL" id="PEWD01000006">
    <property type="protein sequence ID" value="PIU69317.1"/>
    <property type="molecule type" value="Genomic_DNA"/>
</dbReference>
<comment type="caution">
    <text evidence="2">The sequence shown here is derived from an EMBL/GenBank/DDBJ whole genome shotgun (WGS) entry which is preliminary data.</text>
</comment>
<evidence type="ECO:0000259" key="1">
    <source>
        <dbReference type="Pfam" id="PF15919"/>
    </source>
</evidence>
<dbReference type="InterPro" id="IPR051404">
    <property type="entry name" value="TA_system_antitoxin"/>
</dbReference>
<accession>A0A2M7APM0</accession>
<gene>
    <name evidence="2" type="ORF">COS81_00350</name>
</gene>